<evidence type="ECO:0000256" key="1">
    <source>
        <dbReference type="SAM" id="SignalP"/>
    </source>
</evidence>
<feature type="signal peptide" evidence="1">
    <location>
        <begin position="1"/>
        <end position="16"/>
    </location>
</feature>
<dbReference type="RefSeq" id="WP_377859410.1">
    <property type="nucleotide sequence ID" value="NZ_JBHLZU010000026.1"/>
</dbReference>
<keyword evidence="1" id="KW-0732">Signal</keyword>
<name>A0ABV6A4K3_9PSEU</name>
<proteinExistence type="predicted"/>
<accession>A0ABV6A4K3</accession>
<feature type="chain" id="PRO_5046751440" evidence="1">
    <location>
        <begin position="17"/>
        <end position="54"/>
    </location>
</feature>
<keyword evidence="3" id="KW-1185">Reference proteome</keyword>
<reference evidence="2 3" key="1">
    <citation type="submission" date="2024-09" db="EMBL/GenBank/DDBJ databases">
        <authorList>
            <person name="Sun Q."/>
            <person name="Mori K."/>
        </authorList>
    </citation>
    <scope>NUCLEOTIDE SEQUENCE [LARGE SCALE GENOMIC DNA]</scope>
    <source>
        <strain evidence="2 3">TBRC 7907</strain>
    </source>
</reference>
<gene>
    <name evidence="2" type="ORF">ACFFQA_29590</name>
</gene>
<dbReference type="Proteomes" id="UP001589693">
    <property type="component" value="Unassembled WGS sequence"/>
</dbReference>
<protein>
    <submittedName>
        <fullName evidence="2">Uncharacterized protein</fullName>
    </submittedName>
</protein>
<sequence length="54" mass="5659">MRLTSIGMALSVCALAAGPVVEINDSLVEVEDVTVDLHPAELTSLLLDQRPPSA</sequence>
<evidence type="ECO:0000313" key="2">
    <source>
        <dbReference type="EMBL" id="MFB9908106.1"/>
    </source>
</evidence>
<comment type="caution">
    <text evidence="2">The sequence shown here is derived from an EMBL/GenBank/DDBJ whole genome shotgun (WGS) entry which is preliminary data.</text>
</comment>
<dbReference type="EMBL" id="JBHLZU010000026">
    <property type="protein sequence ID" value="MFB9908106.1"/>
    <property type="molecule type" value="Genomic_DNA"/>
</dbReference>
<evidence type="ECO:0000313" key="3">
    <source>
        <dbReference type="Proteomes" id="UP001589693"/>
    </source>
</evidence>
<organism evidence="2 3">
    <name type="scientific">Allokutzneria oryzae</name>
    <dbReference type="NCBI Taxonomy" id="1378989"/>
    <lineage>
        <taxon>Bacteria</taxon>
        <taxon>Bacillati</taxon>
        <taxon>Actinomycetota</taxon>
        <taxon>Actinomycetes</taxon>
        <taxon>Pseudonocardiales</taxon>
        <taxon>Pseudonocardiaceae</taxon>
        <taxon>Allokutzneria</taxon>
    </lineage>
</organism>